<accession>A0A1T4N9K8</accession>
<gene>
    <name evidence="1" type="ORF">SAMN02745205_01827</name>
</gene>
<proteinExistence type="predicted"/>
<dbReference type="EMBL" id="FUWL01000019">
    <property type="protein sequence ID" value="SJZ75934.1"/>
    <property type="molecule type" value="Genomic_DNA"/>
</dbReference>
<sequence length="462" mass="51710">MNKIIGCIGVGVMVSLLAVFGANAQGISRVAALDRMLVRGEVEMLRDTLSKMLNTRTTLYYHARLDLAEGKTHRADSLMAALKRNEQTRPEALLVKGLSSTVRFDFDVADEAFAKLAKVRISKDTTFVADIARSKKLFATLDRMSQGMRSVRIVAKTSLSAMMSEKEITDRLAYLGEVSERSYITRDGRQRWQVVPTEGGGTGFAVGHRLGDGSWEKGVQVKVKGLDPKGEVAYPYLLADGSTLYFSYRGPETLGGWDVYVSRYDRNKKELLVPQQLPMPFNSLADDRMYVLDEEQEVIYLLTDRGAEGLVLFAIAKEDGGTFESEEPTKMLALANLSHQSEDTLRPMESLRRAPKTQGEAAHVDRTPHLVVGGHKVYDEGDLKKSASKALLASFLEVVKTMERDTERLRTLRQRWAEARDGAVRDRIGSDILATERMLEEKRIQLRSITNELILSEGWQQK</sequence>
<evidence type="ECO:0000313" key="2">
    <source>
        <dbReference type="Proteomes" id="UP000189956"/>
    </source>
</evidence>
<protein>
    <recommendedName>
        <fullName evidence="3">WD40-like Beta Propeller Repeat</fullName>
    </recommendedName>
</protein>
<dbReference type="RefSeq" id="WP_126464430.1">
    <property type="nucleotide sequence ID" value="NZ_FUWL01000019.1"/>
</dbReference>
<organism evidence="1 2">
    <name type="scientific">Porphyromonas cangingivalis</name>
    <dbReference type="NCBI Taxonomy" id="36874"/>
    <lineage>
        <taxon>Bacteria</taxon>
        <taxon>Pseudomonadati</taxon>
        <taxon>Bacteroidota</taxon>
        <taxon>Bacteroidia</taxon>
        <taxon>Bacteroidales</taxon>
        <taxon>Porphyromonadaceae</taxon>
        <taxon>Porphyromonas</taxon>
    </lineage>
</organism>
<dbReference type="Proteomes" id="UP000189956">
    <property type="component" value="Unassembled WGS sequence"/>
</dbReference>
<reference evidence="1 2" key="1">
    <citation type="submission" date="2017-02" db="EMBL/GenBank/DDBJ databases">
        <authorList>
            <person name="Peterson S.W."/>
        </authorList>
    </citation>
    <scope>NUCLEOTIDE SEQUENCE [LARGE SCALE GENOMIC DNA]</scope>
    <source>
        <strain evidence="1 2">ATCC 700135</strain>
    </source>
</reference>
<evidence type="ECO:0008006" key="3">
    <source>
        <dbReference type="Google" id="ProtNLM"/>
    </source>
</evidence>
<name>A0A1T4N9K8_PORCN</name>
<evidence type="ECO:0000313" key="1">
    <source>
        <dbReference type="EMBL" id="SJZ75934.1"/>
    </source>
</evidence>
<dbReference type="AlphaFoldDB" id="A0A1T4N9K8"/>